<organism evidence="2 3">
    <name type="scientific">Linum trigynum</name>
    <dbReference type="NCBI Taxonomy" id="586398"/>
    <lineage>
        <taxon>Eukaryota</taxon>
        <taxon>Viridiplantae</taxon>
        <taxon>Streptophyta</taxon>
        <taxon>Embryophyta</taxon>
        <taxon>Tracheophyta</taxon>
        <taxon>Spermatophyta</taxon>
        <taxon>Magnoliopsida</taxon>
        <taxon>eudicotyledons</taxon>
        <taxon>Gunneridae</taxon>
        <taxon>Pentapetalae</taxon>
        <taxon>rosids</taxon>
        <taxon>fabids</taxon>
        <taxon>Malpighiales</taxon>
        <taxon>Linaceae</taxon>
        <taxon>Linum</taxon>
    </lineage>
</organism>
<evidence type="ECO:0000313" key="2">
    <source>
        <dbReference type="EMBL" id="CAL1390387.1"/>
    </source>
</evidence>
<keyword evidence="3" id="KW-1185">Reference proteome</keyword>
<sequence length="229" mass="25826">MSSRLKDMMPDLVSEMQAAFTGGRMIQDNIIIVHEVIHQFKKRKKGPRFDMMLKMDMKKAYDLVDWDCLDALLDAYGFNSTWCSWVKECVRTVRFSIMLNGGPTEFFTPSRGIRQGDPLSPFLFILLSNALSFLIDRGISQGNIKGLKLKTGCPLLSHCLFADDTVIFGRASLEEAGAIMNIINGYGYITGQEVSMEKSSVFFSKNTPDSLRQQITSTFGFPMSINHDY</sequence>
<dbReference type="CDD" id="cd01650">
    <property type="entry name" value="RT_nLTR_like"/>
    <property type="match status" value="1"/>
</dbReference>
<evidence type="ECO:0000259" key="1">
    <source>
        <dbReference type="PROSITE" id="PS50878"/>
    </source>
</evidence>
<name>A0AAV2EXE3_9ROSI</name>
<protein>
    <recommendedName>
        <fullName evidence="1">Reverse transcriptase domain-containing protein</fullName>
    </recommendedName>
</protein>
<dbReference type="AlphaFoldDB" id="A0AAV2EXE3"/>
<reference evidence="2 3" key="1">
    <citation type="submission" date="2024-04" db="EMBL/GenBank/DDBJ databases">
        <authorList>
            <person name="Fracassetti M."/>
        </authorList>
    </citation>
    <scope>NUCLEOTIDE SEQUENCE [LARGE SCALE GENOMIC DNA]</scope>
</reference>
<proteinExistence type="predicted"/>
<dbReference type="Proteomes" id="UP001497516">
    <property type="component" value="Chromosome 5"/>
</dbReference>
<dbReference type="EMBL" id="OZ034818">
    <property type="protein sequence ID" value="CAL1390387.1"/>
    <property type="molecule type" value="Genomic_DNA"/>
</dbReference>
<dbReference type="PANTHER" id="PTHR46890">
    <property type="entry name" value="NON-LTR RETROLELEMENT REVERSE TRANSCRIPTASE-LIKE PROTEIN-RELATED"/>
    <property type="match status" value="1"/>
</dbReference>
<dbReference type="Pfam" id="PF00078">
    <property type="entry name" value="RVT_1"/>
    <property type="match status" value="1"/>
</dbReference>
<dbReference type="SUPFAM" id="SSF56672">
    <property type="entry name" value="DNA/RNA polymerases"/>
    <property type="match status" value="1"/>
</dbReference>
<accession>A0AAV2EXE3</accession>
<dbReference type="PROSITE" id="PS50878">
    <property type="entry name" value="RT_POL"/>
    <property type="match status" value="1"/>
</dbReference>
<evidence type="ECO:0000313" key="3">
    <source>
        <dbReference type="Proteomes" id="UP001497516"/>
    </source>
</evidence>
<gene>
    <name evidence="2" type="ORF">LTRI10_LOCUS31177</name>
</gene>
<dbReference type="InterPro" id="IPR000477">
    <property type="entry name" value="RT_dom"/>
</dbReference>
<dbReference type="PANTHER" id="PTHR46890:SF48">
    <property type="entry name" value="RNA-DIRECTED DNA POLYMERASE"/>
    <property type="match status" value="1"/>
</dbReference>
<feature type="domain" description="Reverse transcriptase" evidence="1">
    <location>
        <begin position="1"/>
        <end position="223"/>
    </location>
</feature>
<dbReference type="InterPro" id="IPR052343">
    <property type="entry name" value="Retrotransposon-Effector_Assoc"/>
</dbReference>
<dbReference type="InterPro" id="IPR043502">
    <property type="entry name" value="DNA/RNA_pol_sf"/>
</dbReference>